<gene>
    <name evidence="1" type="ORF">CDAR_580091</name>
</gene>
<comment type="caution">
    <text evidence="1">The sequence shown here is derived from an EMBL/GenBank/DDBJ whole genome shotgun (WGS) entry which is preliminary data.</text>
</comment>
<evidence type="ECO:0000313" key="2">
    <source>
        <dbReference type="Proteomes" id="UP001054837"/>
    </source>
</evidence>
<reference evidence="1 2" key="1">
    <citation type="submission" date="2021-06" db="EMBL/GenBank/DDBJ databases">
        <title>Caerostris darwini draft genome.</title>
        <authorList>
            <person name="Kono N."/>
            <person name="Arakawa K."/>
        </authorList>
    </citation>
    <scope>NUCLEOTIDE SEQUENCE [LARGE SCALE GENOMIC DNA]</scope>
</reference>
<accession>A0AAV4PS04</accession>
<dbReference type="AlphaFoldDB" id="A0AAV4PS04"/>
<proteinExistence type="predicted"/>
<evidence type="ECO:0000313" key="1">
    <source>
        <dbReference type="EMBL" id="GIX98606.1"/>
    </source>
</evidence>
<protein>
    <submittedName>
        <fullName evidence="1">Uncharacterized protein</fullName>
    </submittedName>
</protein>
<organism evidence="1 2">
    <name type="scientific">Caerostris darwini</name>
    <dbReference type="NCBI Taxonomy" id="1538125"/>
    <lineage>
        <taxon>Eukaryota</taxon>
        <taxon>Metazoa</taxon>
        <taxon>Ecdysozoa</taxon>
        <taxon>Arthropoda</taxon>
        <taxon>Chelicerata</taxon>
        <taxon>Arachnida</taxon>
        <taxon>Araneae</taxon>
        <taxon>Araneomorphae</taxon>
        <taxon>Entelegynae</taxon>
        <taxon>Araneoidea</taxon>
        <taxon>Araneidae</taxon>
        <taxon>Caerostris</taxon>
    </lineage>
</organism>
<sequence>MNKTSFKCVSPEPNHIVIIREERRKRRGSKNVHSRKLLYSGFSRLPGTPFVDSAACPICRLSPPSPHLDVVHNCINMNLSRVIHPARASSLEHEASDSVFVYWLFDSLASTRSDSQYSGMERIETRIAEITNEMFIWHQFI</sequence>
<dbReference type="Proteomes" id="UP001054837">
    <property type="component" value="Unassembled WGS sequence"/>
</dbReference>
<keyword evidence="2" id="KW-1185">Reference proteome</keyword>
<name>A0AAV4PS04_9ARAC</name>
<dbReference type="EMBL" id="BPLQ01003196">
    <property type="protein sequence ID" value="GIX98606.1"/>
    <property type="molecule type" value="Genomic_DNA"/>
</dbReference>